<dbReference type="InterPro" id="IPR050777">
    <property type="entry name" value="SET2_Histone-Lys_MeTrsfase"/>
</dbReference>
<feature type="domain" description="SET" evidence="13">
    <location>
        <begin position="503"/>
        <end position="618"/>
    </location>
</feature>
<feature type="domain" description="PWWP" evidence="14">
    <location>
        <begin position="15"/>
        <end position="81"/>
    </location>
</feature>
<dbReference type="CDD" id="cd15565">
    <property type="entry name" value="PHD2_NSD"/>
    <property type="match status" value="1"/>
</dbReference>
<keyword evidence="4" id="KW-0597">Phosphoprotein</keyword>
<dbReference type="PROSITE" id="PS01359">
    <property type="entry name" value="ZF_PHD_1"/>
    <property type="match status" value="1"/>
</dbReference>
<keyword evidence="3" id="KW-0158">Chromosome</keyword>
<evidence type="ECO:0000256" key="9">
    <source>
        <dbReference type="ARBA" id="ARBA00022737"/>
    </source>
</evidence>
<feature type="domain" description="Post-SET" evidence="15">
    <location>
        <begin position="627"/>
        <end position="643"/>
    </location>
</feature>
<protein>
    <submittedName>
        <fullName evidence="17">Histone-lysine N-methyltransferase NSD2</fullName>
    </submittedName>
</protein>
<dbReference type="Gene3D" id="2.30.30.140">
    <property type="match status" value="3"/>
</dbReference>
<dbReference type="Pfam" id="PF17907">
    <property type="entry name" value="AWS"/>
    <property type="match status" value="1"/>
</dbReference>
<dbReference type="EMBL" id="BMAW01097434">
    <property type="protein sequence ID" value="GFS79563.1"/>
    <property type="molecule type" value="Genomic_DNA"/>
</dbReference>
<dbReference type="InterPro" id="IPR000313">
    <property type="entry name" value="PWWP_dom"/>
</dbReference>
<dbReference type="PANTHER" id="PTHR22884">
    <property type="entry name" value="SET DOMAIN PROTEINS"/>
    <property type="match status" value="1"/>
</dbReference>
<dbReference type="InterPro" id="IPR006560">
    <property type="entry name" value="AWS_dom"/>
</dbReference>
<feature type="domain" description="PWWP" evidence="14">
    <location>
        <begin position="1038"/>
        <end position="1100"/>
    </location>
</feature>
<dbReference type="PROSITE" id="PS50280">
    <property type="entry name" value="SET"/>
    <property type="match status" value="1"/>
</dbReference>
<dbReference type="GO" id="GO:0032259">
    <property type="term" value="P:methylation"/>
    <property type="evidence" value="ECO:0007669"/>
    <property type="project" value="UniProtKB-KW"/>
</dbReference>
<evidence type="ECO:0000313" key="17">
    <source>
        <dbReference type="EMBL" id="GFS79563.1"/>
    </source>
</evidence>
<sequence length="1283" mass="146643">MSEFGLDDLNTEFVPGDLIWTKIGEHSFWPCIVTYDPSNGCYSRLVKSKCKDQAIYYVKYFGQTVQYGWTLPGNSFSFEGRKAYFEIKLKLLERKASTDGLNCKMSTSRCDVPTLQEENWKEAVKEAEKALKCRNVETRLQNFVPNDENVKCFPNGTYTCFACKKSNDTLAKCFVKKCSKYYHSDCMKQFECTNQTKNICPLHTCLTCYREHTNNLMSRKGAMVTCIRCPAAFHSRETCIPAGAVEVGTSEIICPFHFVGKQRVSPLKPSNINYCINCGLGGELVCCEACPTAVHESCLETATSKEDYYCEDCMNRKYLLNDMVVWVKYGNFKWWPARIIRPSNVPGNVMKKHAHYDGEFVIQYFGTHDYSWTHSSRVYLYTKSHKNYPAAKEGKFRKEFEMGLKEAAVAFEDYEKNCKNICLLFKRPEAYKHIQVNRALAPAQIFTCDVKEMLQCSCDPSKENPCGPESDCLNRSMLMECHPDICKAKDLCQNQKFQKRQYVSTKVFKTENCGWGLKTLQDVKKGDFVIEYVGEIITHEEYRKRSNEKGESSNYYFLYLDSRRMIDAGPMGNYSRFINHSCGPNCEMIKWSVNGDARIGIFALRDIHAEEELSFSYQPDKYSKYEFEQKCLCSSANCRGFIGSKTGSSQEENCKRAFKEEKPLKCRNIKKKLKNFVPTNENVKRSFPDGNADRLIQNEIHNSQEDKICDDSLFQVCNVCQKTDVNLSCSTMHSKFYHKKCLGMSTVSKFKCLDCCLSSSNHLIQNNRISSDDLSSQEENCEKVTKGTRKQCKNVKKRLKILVPGDENIKRFPNGNIDQVIRNNELSSETFNLENENGKMDIIKVETSLNCRNVKRLKNYVPIDENDKSFSNDAYTCFACEKSDEVLTKCSVNECSKYYHVDCMKQYECTNQTKNICPLHTCLTCYREHTNNLLSGKGAMVTCIRCPAAFHSCETCIPAGAVEVGTSEIICPFHFVGKQRISPQKPCNLNYCIICCQGGELVCCEACPAAVHQNCLETALADVDYYCEDCRNRKYLLNGEVVFVKFKNYRWWPARIIHPSNVLENVKKRPHYNGEFVIQYFGTYDYSWTHRSRVYPYTKSHKNYPAAKEGKFRKEFEMGLKEAAEAFVECESKPRIVNLLDVKPETYIQNPVKYTGSGSKSSVIKTWAFKSSSLPVSYPVQSNKIPDNSVLFPHVRLTRIDLPNLLDHNTSINITSLKLKRSNEGKKFGPAGAGENKSDNYCFSCRNPGTLVMCDSIGCVRAYHLKCVNLAIIPPEFANCCAE</sequence>
<dbReference type="OrthoDB" id="422362at2759"/>
<dbReference type="InterPro" id="IPR055198">
    <property type="entry name" value="NSD_PHD"/>
</dbReference>
<keyword evidence="18" id="KW-1185">Reference proteome</keyword>
<keyword evidence="9" id="KW-0677">Repeat</keyword>
<dbReference type="InterPro" id="IPR055197">
    <property type="entry name" value="PHDvar_NSD"/>
</dbReference>
<evidence type="ECO:0000259" key="14">
    <source>
        <dbReference type="PROSITE" id="PS50812"/>
    </source>
</evidence>
<evidence type="ECO:0000256" key="3">
    <source>
        <dbReference type="ARBA" id="ARBA00022454"/>
    </source>
</evidence>
<dbReference type="SUPFAM" id="SSF82199">
    <property type="entry name" value="SET domain"/>
    <property type="match status" value="1"/>
</dbReference>
<comment type="caution">
    <text evidence="17">The sequence shown here is derived from an EMBL/GenBank/DDBJ whole genome shotgun (WGS) entry which is preliminary data.</text>
</comment>
<dbReference type="SMART" id="SM00293">
    <property type="entry name" value="PWWP"/>
    <property type="match status" value="3"/>
</dbReference>
<name>A0A8X6T7J8_NEPPI</name>
<evidence type="ECO:0000256" key="4">
    <source>
        <dbReference type="ARBA" id="ARBA00022553"/>
    </source>
</evidence>
<feature type="domain" description="AWS" evidence="16">
    <location>
        <begin position="451"/>
        <end position="501"/>
    </location>
</feature>
<keyword evidence="12" id="KW-0539">Nucleus</keyword>
<accession>A0A8X6T7J8</accession>
<dbReference type="SUPFAM" id="SSF63748">
    <property type="entry name" value="Tudor/PWWP/MBT"/>
    <property type="match status" value="3"/>
</dbReference>
<keyword evidence="6" id="KW-0808">Transferase</keyword>
<dbReference type="GO" id="GO:0005634">
    <property type="term" value="C:nucleus"/>
    <property type="evidence" value="ECO:0007669"/>
    <property type="project" value="UniProtKB-SubCell"/>
</dbReference>
<dbReference type="GO" id="GO:0016279">
    <property type="term" value="F:protein-lysine N-methyltransferase activity"/>
    <property type="evidence" value="ECO:0007669"/>
    <property type="project" value="UniProtKB-ARBA"/>
</dbReference>
<evidence type="ECO:0000259" key="16">
    <source>
        <dbReference type="PROSITE" id="PS51215"/>
    </source>
</evidence>
<reference evidence="17" key="1">
    <citation type="submission" date="2020-08" db="EMBL/GenBank/DDBJ databases">
        <title>Multicomponent nature underlies the extraordinary mechanical properties of spider dragline silk.</title>
        <authorList>
            <person name="Kono N."/>
            <person name="Nakamura H."/>
            <person name="Mori M."/>
            <person name="Yoshida Y."/>
            <person name="Ohtoshi R."/>
            <person name="Malay A.D."/>
            <person name="Moran D.A.P."/>
            <person name="Tomita M."/>
            <person name="Numata K."/>
            <person name="Arakawa K."/>
        </authorList>
    </citation>
    <scope>NUCLEOTIDE SEQUENCE</scope>
</reference>
<dbReference type="InterPro" id="IPR001214">
    <property type="entry name" value="SET_dom"/>
</dbReference>
<dbReference type="PROSITE" id="PS50812">
    <property type="entry name" value="PWWP"/>
    <property type="match status" value="3"/>
</dbReference>
<dbReference type="GO" id="GO:0140938">
    <property type="term" value="F:histone H3 methyltransferase activity"/>
    <property type="evidence" value="ECO:0007669"/>
    <property type="project" value="UniProtKB-ARBA"/>
</dbReference>
<gene>
    <name evidence="17" type="primary">NSD2</name>
    <name evidence="17" type="ORF">NPIL_703551</name>
</gene>
<evidence type="ECO:0000259" key="13">
    <source>
        <dbReference type="PROSITE" id="PS50280"/>
    </source>
</evidence>
<dbReference type="InterPro" id="IPR013083">
    <property type="entry name" value="Znf_RING/FYVE/PHD"/>
</dbReference>
<dbReference type="Gene3D" id="2.170.270.10">
    <property type="entry name" value="SET domain"/>
    <property type="match status" value="1"/>
</dbReference>
<proteinExistence type="predicted"/>
<dbReference type="Proteomes" id="UP000887013">
    <property type="component" value="Unassembled WGS sequence"/>
</dbReference>
<evidence type="ECO:0000256" key="10">
    <source>
        <dbReference type="ARBA" id="ARBA00022771"/>
    </source>
</evidence>
<evidence type="ECO:0000256" key="5">
    <source>
        <dbReference type="ARBA" id="ARBA00022603"/>
    </source>
</evidence>
<dbReference type="GO" id="GO:0008270">
    <property type="term" value="F:zinc ion binding"/>
    <property type="evidence" value="ECO:0007669"/>
    <property type="project" value="UniProtKB-KW"/>
</dbReference>
<evidence type="ECO:0000259" key="15">
    <source>
        <dbReference type="PROSITE" id="PS50868"/>
    </source>
</evidence>
<evidence type="ECO:0000256" key="1">
    <source>
        <dbReference type="ARBA" id="ARBA00004123"/>
    </source>
</evidence>
<dbReference type="Gene3D" id="3.30.40.10">
    <property type="entry name" value="Zinc/RING finger domain, C3HC4 (zinc finger)"/>
    <property type="match status" value="5"/>
</dbReference>
<keyword evidence="11" id="KW-0862">Zinc</keyword>
<dbReference type="SMART" id="SM00570">
    <property type="entry name" value="AWS"/>
    <property type="match status" value="1"/>
</dbReference>
<dbReference type="SMART" id="SM00249">
    <property type="entry name" value="PHD"/>
    <property type="match status" value="8"/>
</dbReference>
<keyword evidence="8" id="KW-0479">Metal-binding</keyword>
<keyword evidence="5" id="KW-0489">Methyltransferase</keyword>
<dbReference type="PROSITE" id="PS51215">
    <property type="entry name" value="AWS"/>
    <property type="match status" value="1"/>
</dbReference>
<evidence type="ECO:0000256" key="12">
    <source>
        <dbReference type="ARBA" id="ARBA00023242"/>
    </source>
</evidence>
<dbReference type="SMART" id="SM00317">
    <property type="entry name" value="SET"/>
    <property type="match status" value="1"/>
</dbReference>
<dbReference type="Pfam" id="PF23004">
    <property type="entry name" value="PHDvar_NSD"/>
    <property type="match status" value="2"/>
</dbReference>
<evidence type="ECO:0000256" key="7">
    <source>
        <dbReference type="ARBA" id="ARBA00022691"/>
    </source>
</evidence>
<keyword evidence="10" id="KW-0863">Zinc-finger</keyword>
<dbReference type="SUPFAM" id="SSF57903">
    <property type="entry name" value="FYVE/PHD zinc finger"/>
    <property type="match status" value="3"/>
</dbReference>
<dbReference type="PROSITE" id="PS50868">
    <property type="entry name" value="POST_SET"/>
    <property type="match status" value="1"/>
</dbReference>
<feature type="domain" description="PWWP" evidence="14">
    <location>
        <begin position="321"/>
        <end position="384"/>
    </location>
</feature>
<evidence type="ECO:0000256" key="2">
    <source>
        <dbReference type="ARBA" id="ARBA00004286"/>
    </source>
</evidence>
<dbReference type="InterPro" id="IPR001965">
    <property type="entry name" value="Znf_PHD"/>
</dbReference>
<keyword evidence="7" id="KW-0949">S-adenosyl-L-methionine</keyword>
<evidence type="ECO:0000256" key="11">
    <source>
        <dbReference type="ARBA" id="ARBA00022833"/>
    </source>
</evidence>
<dbReference type="Pfam" id="PF22908">
    <property type="entry name" value="PHD_NSD"/>
    <property type="match status" value="2"/>
</dbReference>
<dbReference type="CDD" id="cd05838">
    <property type="entry name" value="PWWP_NSD_rpt2"/>
    <property type="match status" value="2"/>
</dbReference>
<dbReference type="CDD" id="cd20144">
    <property type="entry name" value="PWWP_NSD_rpt1"/>
    <property type="match status" value="1"/>
</dbReference>
<dbReference type="InterPro" id="IPR019786">
    <property type="entry name" value="Zinc_finger_PHD-type_CS"/>
</dbReference>
<dbReference type="InterPro" id="IPR011011">
    <property type="entry name" value="Znf_FYVE_PHD"/>
</dbReference>
<dbReference type="Pfam" id="PF00855">
    <property type="entry name" value="PWWP"/>
    <property type="match status" value="3"/>
</dbReference>
<dbReference type="InterPro" id="IPR046341">
    <property type="entry name" value="SET_dom_sf"/>
</dbReference>
<evidence type="ECO:0000256" key="6">
    <source>
        <dbReference type="ARBA" id="ARBA00022679"/>
    </source>
</evidence>
<organism evidence="17 18">
    <name type="scientific">Nephila pilipes</name>
    <name type="common">Giant wood spider</name>
    <name type="synonym">Nephila maculata</name>
    <dbReference type="NCBI Taxonomy" id="299642"/>
    <lineage>
        <taxon>Eukaryota</taxon>
        <taxon>Metazoa</taxon>
        <taxon>Ecdysozoa</taxon>
        <taxon>Arthropoda</taxon>
        <taxon>Chelicerata</taxon>
        <taxon>Arachnida</taxon>
        <taxon>Araneae</taxon>
        <taxon>Araneomorphae</taxon>
        <taxon>Entelegynae</taxon>
        <taxon>Araneoidea</taxon>
        <taxon>Nephilidae</taxon>
        <taxon>Nephila</taxon>
    </lineage>
</organism>
<dbReference type="Pfam" id="PF00856">
    <property type="entry name" value="SET"/>
    <property type="match status" value="1"/>
</dbReference>
<dbReference type="InterPro" id="IPR003616">
    <property type="entry name" value="Post-SET_dom"/>
</dbReference>
<evidence type="ECO:0000313" key="18">
    <source>
        <dbReference type="Proteomes" id="UP000887013"/>
    </source>
</evidence>
<comment type="subcellular location">
    <subcellularLocation>
        <location evidence="2">Chromosome</location>
    </subcellularLocation>
    <subcellularLocation>
        <location evidence="1">Nucleus</location>
    </subcellularLocation>
</comment>
<evidence type="ECO:0000256" key="8">
    <source>
        <dbReference type="ARBA" id="ARBA00022723"/>
    </source>
</evidence>
<dbReference type="GO" id="GO:0005694">
    <property type="term" value="C:chromosome"/>
    <property type="evidence" value="ECO:0007669"/>
    <property type="project" value="UniProtKB-SubCell"/>
</dbReference>